<dbReference type="Proteomes" id="UP001219518">
    <property type="component" value="Unassembled WGS sequence"/>
</dbReference>
<dbReference type="GO" id="GO:0008270">
    <property type="term" value="F:zinc ion binding"/>
    <property type="evidence" value="ECO:0007669"/>
    <property type="project" value="UniProtKB-KW"/>
</dbReference>
<evidence type="ECO:0000256" key="3">
    <source>
        <dbReference type="ARBA" id="ARBA00022771"/>
    </source>
</evidence>
<dbReference type="SUPFAM" id="SSF140996">
    <property type="entry name" value="Hermes dimerisation domain"/>
    <property type="match status" value="1"/>
</dbReference>
<feature type="domain" description="HAT C-terminal dimerisation" evidence="7">
    <location>
        <begin position="553"/>
        <end position="631"/>
    </location>
</feature>
<sequence length="656" mass="73518">MAGADSEQEDDVDVPPEQTPTLTPDEVNEKLAAGDFWLVEVKSSSSARKSSPMWLVYQKVCIKNTEKAVGFVKCLKCQEVRQHTHKTGTTAACKHKCVREAKEARERAEQLGLAEAAGDNPRRRRSALLPLVDPPQDLKKDVLRSSVVYCATDLAAFSSVEGEGFLALAQKLVDVGVDAGRVNVRRLLPDRTTVSKNLDQLADEAKVVFVPRMQKHIETRTCAATTDMWTQENKKHHFLALKVHMSDDSPEPKPEVRTAFTVPFEEDSATGDNIWHSIVAQFALLGVTEEEVQKIVFVTDRGANIVSALKGRAVRLNCTAHIFNSILQTALVIKKYSLNVLDEEASQVVQDVKSALVSANLNLPGGVKQFAITQQVQNRLQASSEGFLLEGIDRDKVTDLANILKALDGPLRRHQCVDISGTLWPEFQKVTSPSDEDSPMVSRLKASWRDQLIPLEYDFVRQQCKALVSHVKRSSIEPRLKNALRQEMEVRWNSTLKMFESIAKVHGEVYAQIRANHLRDDNAGPPPTKRPKVAECMQKYLEDDEEALALEDELDRYLKEPIIDDSDLMNWWQQRRDRFPCLAALDEQLLCIPATSASSEREFSEAGHIFRQKRLSLLPETASNILFLHSNADLLNLQLPRPPQDPPAPDPNNQPL</sequence>
<dbReference type="PANTHER" id="PTHR46481:SF10">
    <property type="entry name" value="ZINC FINGER BED DOMAIN-CONTAINING PROTEIN 39"/>
    <property type="match status" value="1"/>
</dbReference>
<dbReference type="InterPro" id="IPR052035">
    <property type="entry name" value="ZnF_BED_domain_contain"/>
</dbReference>
<evidence type="ECO:0000256" key="1">
    <source>
        <dbReference type="ARBA" id="ARBA00004123"/>
    </source>
</evidence>
<keyword evidence="4" id="KW-0862">Zinc</keyword>
<dbReference type="AlphaFoldDB" id="A0AAE1HEU5"/>
<organism evidence="8 9">
    <name type="scientific">Frankliniella fusca</name>
    <dbReference type="NCBI Taxonomy" id="407009"/>
    <lineage>
        <taxon>Eukaryota</taxon>
        <taxon>Metazoa</taxon>
        <taxon>Ecdysozoa</taxon>
        <taxon>Arthropoda</taxon>
        <taxon>Hexapoda</taxon>
        <taxon>Insecta</taxon>
        <taxon>Pterygota</taxon>
        <taxon>Neoptera</taxon>
        <taxon>Paraneoptera</taxon>
        <taxon>Thysanoptera</taxon>
        <taxon>Terebrantia</taxon>
        <taxon>Thripoidea</taxon>
        <taxon>Thripidae</taxon>
        <taxon>Frankliniella</taxon>
    </lineage>
</organism>
<reference evidence="8" key="2">
    <citation type="journal article" date="2023" name="BMC Genomics">
        <title>Pest status, molecular evolution, and epigenetic factors derived from the genome assembly of Frankliniella fusca, a thysanopteran phytovirus vector.</title>
        <authorList>
            <person name="Catto M.A."/>
            <person name="Labadie P.E."/>
            <person name="Jacobson A.L."/>
            <person name="Kennedy G.G."/>
            <person name="Srinivasan R."/>
            <person name="Hunt B.G."/>
        </authorList>
    </citation>
    <scope>NUCLEOTIDE SEQUENCE</scope>
    <source>
        <strain evidence="8">PL_HMW_Pooled</strain>
    </source>
</reference>
<proteinExistence type="predicted"/>
<comment type="subcellular location">
    <subcellularLocation>
        <location evidence="1">Nucleus</location>
    </subcellularLocation>
</comment>
<dbReference type="PANTHER" id="PTHR46481">
    <property type="entry name" value="ZINC FINGER BED DOMAIN-CONTAINING PROTEIN 4"/>
    <property type="match status" value="1"/>
</dbReference>
<evidence type="ECO:0000256" key="2">
    <source>
        <dbReference type="ARBA" id="ARBA00022723"/>
    </source>
</evidence>
<dbReference type="SUPFAM" id="SSF53098">
    <property type="entry name" value="Ribonuclease H-like"/>
    <property type="match status" value="1"/>
</dbReference>
<comment type="caution">
    <text evidence="8">The sequence shown here is derived from an EMBL/GenBank/DDBJ whole genome shotgun (WGS) entry which is preliminary data.</text>
</comment>
<dbReference type="GO" id="GO:0046983">
    <property type="term" value="F:protein dimerization activity"/>
    <property type="evidence" value="ECO:0007669"/>
    <property type="project" value="InterPro"/>
</dbReference>
<name>A0AAE1HEU5_9NEOP</name>
<dbReference type="Gene3D" id="1.10.10.1070">
    <property type="entry name" value="Zinc finger, BED domain-containing"/>
    <property type="match status" value="1"/>
</dbReference>
<feature type="region of interest" description="Disordered" evidence="6">
    <location>
        <begin position="1"/>
        <end position="25"/>
    </location>
</feature>
<dbReference type="Pfam" id="PF05699">
    <property type="entry name" value="Dimer_Tnp_hAT"/>
    <property type="match status" value="1"/>
</dbReference>
<dbReference type="InterPro" id="IPR008906">
    <property type="entry name" value="HATC_C_dom"/>
</dbReference>
<protein>
    <submittedName>
        <fullName evidence="8">Transposable element Hobo transposase</fullName>
    </submittedName>
</protein>
<keyword evidence="5" id="KW-0539">Nucleus</keyword>
<evidence type="ECO:0000256" key="5">
    <source>
        <dbReference type="ARBA" id="ARBA00023242"/>
    </source>
</evidence>
<evidence type="ECO:0000313" key="8">
    <source>
        <dbReference type="EMBL" id="KAK3920035.1"/>
    </source>
</evidence>
<accession>A0AAE1HEU5</accession>
<dbReference type="EMBL" id="JAHWGI010000985">
    <property type="protein sequence ID" value="KAK3920035.1"/>
    <property type="molecule type" value="Genomic_DNA"/>
</dbReference>
<reference evidence="8" key="1">
    <citation type="submission" date="2021-07" db="EMBL/GenBank/DDBJ databases">
        <authorList>
            <person name="Catto M.A."/>
            <person name="Jacobson A."/>
            <person name="Kennedy G."/>
            <person name="Labadie P."/>
            <person name="Hunt B.G."/>
            <person name="Srinivasan R."/>
        </authorList>
    </citation>
    <scope>NUCLEOTIDE SEQUENCE</scope>
    <source>
        <strain evidence="8">PL_HMW_Pooled</strain>
        <tissue evidence="8">Head</tissue>
    </source>
</reference>
<evidence type="ECO:0000313" key="9">
    <source>
        <dbReference type="Proteomes" id="UP001219518"/>
    </source>
</evidence>
<evidence type="ECO:0000256" key="4">
    <source>
        <dbReference type="ARBA" id="ARBA00022833"/>
    </source>
</evidence>
<evidence type="ECO:0000259" key="7">
    <source>
        <dbReference type="Pfam" id="PF05699"/>
    </source>
</evidence>
<keyword evidence="9" id="KW-1185">Reference proteome</keyword>
<evidence type="ECO:0000256" key="6">
    <source>
        <dbReference type="SAM" id="MobiDB-lite"/>
    </source>
</evidence>
<keyword evidence="3" id="KW-0863">Zinc-finger</keyword>
<dbReference type="InterPro" id="IPR012337">
    <property type="entry name" value="RNaseH-like_sf"/>
</dbReference>
<dbReference type="GO" id="GO:0005634">
    <property type="term" value="C:nucleus"/>
    <property type="evidence" value="ECO:0007669"/>
    <property type="project" value="UniProtKB-SubCell"/>
</dbReference>
<feature type="compositionally biased region" description="Acidic residues" evidence="6">
    <location>
        <begin position="1"/>
        <end position="14"/>
    </location>
</feature>
<gene>
    <name evidence="8" type="ORF">KUF71_009322</name>
</gene>
<keyword evidence="2" id="KW-0479">Metal-binding</keyword>